<evidence type="ECO:0000313" key="11">
    <source>
        <dbReference type="EMBL" id="MDX4956484.1"/>
    </source>
</evidence>
<feature type="transmembrane region" description="Helical" evidence="9">
    <location>
        <begin position="53"/>
        <end position="73"/>
    </location>
</feature>
<evidence type="ECO:0000256" key="7">
    <source>
        <dbReference type="ARBA" id="ARBA00029447"/>
    </source>
</evidence>
<dbReference type="GO" id="GO:0007165">
    <property type="term" value="P:signal transduction"/>
    <property type="evidence" value="ECO:0007669"/>
    <property type="project" value="UniProtKB-KW"/>
</dbReference>
<dbReference type="PANTHER" id="PTHR43531">
    <property type="entry name" value="PROTEIN ICFG"/>
    <property type="match status" value="1"/>
</dbReference>
<reference evidence="11" key="1">
    <citation type="submission" date="2023-11" db="EMBL/GenBank/DDBJ databases">
        <title>Identification and selenium tolerance of Delftia acidovorans R3-25.</title>
        <authorList>
            <person name="Zhang S."/>
            <person name="Liu Y."/>
            <person name="Guo Y."/>
        </authorList>
    </citation>
    <scope>NUCLEOTIDE SEQUENCE</scope>
    <source>
        <strain evidence="11">R3-25</strain>
    </source>
</reference>
<dbReference type="PRINTS" id="PR00260">
    <property type="entry name" value="CHEMTRNSDUCR"/>
</dbReference>
<evidence type="ECO:0000256" key="1">
    <source>
        <dbReference type="ARBA" id="ARBA00004651"/>
    </source>
</evidence>
<dbReference type="RefSeq" id="WP_319075951.1">
    <property type="nucleotide sequence ID" value="NZ_JAWWMZ010000011.1"/>
</dbReference>
<keyword evidence="5 9" id="KW-1133">Transmembrane helix</keyword>
<evidence type="ECO:0000313" key="12">
    <source>
        <dbReference type="Proteomes" id="UP001287445"/>
    </source>
</evidence>
<dbReference type="InterPro" id="IPR051310">
    <property type="entry name" value="MCP_chemotaxis"/>
</dbReference>
<dbReference type="GO" id="GO:0006935">
    <property type="term" value="P:chemotaxis"/>
    <property type="evidence" value="ECO:0007669"/>
    <property type="project" value="InterPro"/>
</dbReference>
<dbReference type="Gene3D" id="1.10.287.950">
    <property type="entry name" value="Methyl-accepting chemotaxis protein"/>
    <property type="match status" value="1"/>
</dbReference>
<dbReference type="SUPFAM" id="SSF58104">
    <property type="entry name" value="Methyl-accepting chemotaxis protein (MCP) signaling domain"/>
    <property type="match status" value="1"/>
</dbReference>
<dbReference type="AlphaFoldDB" id="A0AAJ2R6A0"/>
<dbReference type="EMBL" id="JAWWMZ010000011">
    <property type="protein sequence ID" value="MDX4956484.1"/>
    <property type="molecule type" value="Genomic_DNA"/>
</dbReference>
<evidence type="ECO:0000259" key="10">
    <source>
        <dbReference type="PROSITE" id="PS50111"/>
    </source>
</evidence>
<comment type="similarity">
    <text evidence="7">Belongs to the methyl-accepting chemotaxis (MCP) protein family.</text>
</comment>
<evidence type="ECO:0000256" key="5">
    <source>
        <dbReference type="ARBA" id="ARBA00022989"/>
    </source>
</evidence>
<evidence type="ECO:0000256" key="4">
    <source>
        <dbReference type="ARBA" id="ARBA00022692"/>
    </source>
</evidence>
<evidence type="ECO:0000256" key="3">
    <source>
        <dbReference type="ARBA" id="ARBA00022481"/>
    </source>
</evidence>
<feature type="transmembrane region" description="Helical" evidence="9">
    <location>
        <begin position="23"/>
        <end position="47"/>
    </location>
</feature>
<evidence type="ECO:0000256" key="9">
    <source>
        <dbReference type="SAM" id="Phobius"/>
    </source>
</evidence>
<dbReference type="Pfam" id="PF00015">
    <property type="entry name" value="MCPsignal"/>
    <property type="match status" value="1"/>
</dbReference>
<keyword evidence="3" id="KW-0488">Methylation</keyword>
<dbReference type="GO" id="GO:0004888">
    <property type="term" value="F:transmembrane signaling receptor activity"/>
    <property type="evidence" value="ECO:0007669"/>
    <property type="project" value="InterPro"/>
</dbReference>
<dbReference type="GO" id="GO:0005886">
    <property type="term" value="C:plasma membrane"/>
    <property type="evidence" value="ECO:0007669"/>
    <property type="project" value="UniProtKB-SubCell"/>
</dbReference>
<dbReference type="Proteomes" id="UP001287445">
    <property type="component" value="Unassembled WGS sequence"/>
</dbReference>
<keyword evidence="4 9" id="KW-0812">Transmembrane</keyword>
<protein>
    <submittedName>
        <fullName evidence="11">Methyl-accepting chemotaxis protein</fullName>
    </submittedName>
</protein>
<organism evidence="11 12">
    <name type="scientific">Delftia acidovorans</name>
    <name type="common">Pseudomonas acidovorans</name>
    <name type="synonym">Comamonas acidovorans</name>
    <dbReference type="NCBI Taxonomy" id="80866"/>
    <lineage>
        <taxon>Bacteria</taxon>
        <taxon>Pseudomonadati</taxon>
        <taxon>Pseudomonadota</taxon>
        <taxon>Betaproteobacteria</taxon>
        <taxon>Burkholderiales</taxon>
        <taxon>Comamonadaceae</taxon>
        <taxon>Delftia</taxon>
    </lineage>
</organism>
<dbReference type="CDD" id="cd11386">
    <property type="entry name" value="MCP_signal"/>
    <property type="match status" value="1"/>
</dbReference>
<dbReference type="InterPro" id="IPR033480">
    <property type="entry name" value="sCache_2"/>
</dbReference>
<dbReference type="InterPro" id="IPR004090">
    <property type="entry name" value="Chemotax_Me-accpt_rcpt"/>
</dbReference>
<comment type="caution">
    <text evidence="11">The sequence shown here is derived from an EMBL/GenBank/DDBJ whole genome shotgun (WGS) entry which is preliminary data.</text>
</comment>
<keyword evidence="8" id="KW-0807">Transducer</keyword>
<sequence>MQAGAGMEKVGNRHRKHTSGPGAGFLVCAVWALAGPLLALLALVAGSAGMGPWVWGALLLWAGLLLGGMYRLWSRVIGERELLQQAMQGIAQGDLSQRVTVEAAASQEGAGAVQTPKALLGGMVTSLSGMVADVRSNAALVAQAGQQLVNEHQALSDRTELQATNLAQTVVSVEQLSSAVQHNADVVGVVHHQASAVRGAADEGVVAMGRAVESVETIENSAGRMREIIGVIDGIAFQTNILALNAAVEAARAGEQGRGFAVVASEVRSLAGRSAEAAREIRHLIGDALTQVEHSTELIRTAGRGMERVTEGIRQVAEHMGELSQSTGNQSTGLAEISRAVHQIDEITQHNAQMVGHALDQARALQQRAQMLSGAVSRFRLQQGTAEEAVALVESALGLARRGVATEALLAAVNDPGQPFHDRDMYVFALAADGSYRAFGGNPARVGVRVQELPGVRGEQLLADIIAQAERGPGWVEYDFRNPATQQVQTKMSFVCKHGGLYWGCGVYKSLALAA</sequence>
<dbReference type="Pfam" id="PF17200">
    <property type="entry name" value="sCache_2"/>
    <property type="match status" value="1"/>
</dbReference>
<dbReference type="PROSITE" id="PS50111">
    <property type="entry name" value="CHEMOTAXIS_TRANSDUC_2"/>
    <property type="match status" value="1"/>
</dbReference>
<gene>
    <name evidence="11" type="ORF">SGN30_23980</name>
</gene>
<evidence type="ECO:0000256" key="8">
    <source>
        <dbReference type="PROSITE-ProRule" id="PRU00284"/>
    </source>
</evidence>
<proteinExistence type="inferred from homology"/>
<evidence type="ECO:0000256" key="2">
    <source>
        <dbReference type="ARBA" id="ARBA00022475"/>
    </source>
</evidence>
<keyword evidence="2" id="KW-1003">Cell membrane</keyword>
<dbReference type="SMART" id="SM00283">
    <property type="entry name" value="MA"/>
    <property type="match status" value="1"/>
</dbReference>
<comment type="subcellular location">
    <subcellularLocation>
        <location evidence="1">Cell membrane</location>
        <topology evidence="1">Multi-pass membrane protein</topology>
    </subcellularLocation>
</comment>
<name>A0AAJ2R6A0_DELAC</name>
<accession>A0AAJ2R6A0</accession>
<evidence type="ECO:0000256" key="6">
    <source>
        <dbReference type="ARBA" id="ARBA00023136"/>
    </source>
</evidence>
<dbReference type="PANTHER" id="PTHR43531:SF14">
    <property type="entry name" value="METHYL-ACCEPTING CHEMOTAXIS PROTEIN I-RELATED"/>
    <property type="match status" value="1"/>
</dbReference>
<dbReference type="InterPro" id="IPR004089">
    <property type="entry name" value="MCPsignal_dom"/>
</dbReference>
<feature type="domain" description="Methyl-accepting transducer" evidence="10">
    <location>
        <begin position="137"/>
        <end position="366"/>
    </location>
</feature>
<keyword evidence="6 9" id="KW-0472">Membrane</keyword>